<protein>
    <recommendedName>
        <fullName evidence="3">Tubulin-specific chaperone E</fullName>
    </recommendedName>
    <alternativeName>
        <fullName evidence="8">Tubulin-folding cofactor E</fullName>
    </alternativeName>
</protein>
<dbReference type="PROSITE" id="PS50245">
    <property type="entry name" value="CAP_GLY_2"/>
    <property type="match status" value="1"/>
</dbReference>
<evidence type="ECO:0000313" key="11">
    <source>
        <dbReference type="Proteomes" id="UP001307889"/>
    </source>
</evidence>
<keyword evidence="4" id="KW-0963">Cytoplasm</keyword>
<dbReference type="Gene3D" id="3.80.10.10">
    <property type="entry name" value="Ribonuclease Inhibitor"/>
    <property type="match status" value="2"/>
</dbReference>
<evidence type="ECO:0000256" key="6">
    <source>
        <dbReference type="ARBA" id="ARBA00022737"/>
    </source>
</evidence>
<dbReference type="Gene3D" id="3.10.20.90">
    <property type="entry name" value="Phosphatidylinositol 3-kinase Catalytic Subunit, Chain A, domain 1"/>
    <property type="match status" value="1"/>
</dbReference>
<dbReference type="EMBL" id="AP028909">
    <property type="protein sequence ID" value="BES88512.1"/>
    <property type="molecule type" value="Genomic_DNA"/>
</dbReference>
<dbReference type="SUPFAM" id="SSF54236">
    <property type="entry name" value="Ubiquitin-like"/>
    <property type="match status" value="1"/>
</dbReference>
<evidence type="ECO:0000256" key="3">
    <source>
        <dbReference type="ARBA" id="ARBA00015004"/>
    </source>
</evidence>
<organism evidence="10 11">
    <name type="scientific">Nesidiocoris tenuis</name>
    <dbReference type="NCBI Taxonomy" id="355587"/>
    <lineage>
        <taxon>Eukaryota</taxon>
        <taxon>Metazoa</taxon>
        <taxon>Ecdysozoa</taxon>
        <taxon>Arthropoda</taxon>
        <taxon>Hexapoda</taxon>
        <taxon>Insecta</taxon>
        <taxon>Pterygota</taxon>
        <taxon>Neoptera</taxon>
        <taxon>Paraneoptera</taxon>
        <taxon>Hemiptera</taxon>
        <taxon>Heteroptera</taxon>
        <taxon>Panheteroptera</taxon>
        <taxon>Cimicomorpha</taxon>
        <taxon>Miridae</taxon>
        <taxon>Dicyphina</taxon>
        <taxon>Nesidiocoris</taxon>
    </lineage>
</organism>
<proteinExistence type="inferred from homology"/>
<dbReference type="InterPro" id="IPR029071">
    <property type="entry name" value="Ubiquitin-like_domsf"/>
</dbReference>
<dbReference type="PROSITE" id="PS00845">
    <property type="entry name" value="CAP_GLY_1"/>
    <property type="match status" value="1"/>
</dbReference>
<gene>
    <name evidence="10" type="ORF">NTJ_01317</name>
</gene>
<dbReference type="InterPro" id="IPR001611">
    <property type="entry name" value="Leu-rich_rpt"/>
</dbReference>
<evidence type="ECO:0000313" key="10">
    <source>
        <dbReference type="EMBL" id="BES88512.1"/>
    </source>
</evidence>
<dbReference type="CDD" id="cd17044">
    <property type="entry name" value="Ubl_TBCE"/>
    <property type="match status" value="1"/>
</dbReference>
<dbReference type="InterPro" id="IPR032675">
    <property type="entry name" value="LRR_dom_sf"/>
</dbReference>
<dbReference type="Gene3D" id="2.30.30.190">
    <property type="entry name" value="CAP Gly-rich-like domain"/>
    <property type="match status" value="1"/>
</dbReference>
<evidence type="ECO:0000256" key="2">
    <source>
        <dbReference type="ARBA" id="ARBA00006286"/>
    </source>
</evidence>
<sequence>MVILTMEDQNCRTPSVGQRIQVGDSRGTVMYVGPVPPTKGIWLGIDWDDPSRGKHDGVYDGQRYFQARYSTSGSLVRLEKVNLGQTIVEAVKERYGADKQLMDEKEKEEIQKALNAPLFETVGFERQACENFGALTVLGLSLHRVASAGEPGDLAKLCPHVSYLELSRNLLNSWQTVADITTGLNRLTVLDLSENRLRFQDCDLVKVKNAIPKFQFLSLSRVEYDWDDILTCAVMWPSIATLEVSFNNITFLKSPPSDIFQNLRNLDLQGNHIKDWSEIAKIGHLPLLDTLNASETGLTRISIDESSNPFPSLRFLLLSDNYINQWESVSELNKLRKLTELKFKSNPVLDGIAPGTARQIIIARISTLKVLNSQEVPADERRGAEYDYLKITTRTWMDVRNGDPDTKSAFFKLHPRYAELIKQYGEIEASEIAEIPTTLKSRLMEVKLSYQDSTVSKKLSPDMTVSRLKSLARRIFSITSYENTFVLVSHKNTLVEIDLDLDMKPLSYYSLESGDIIRIS</sequence>
<evidence type="ECO:0000256" key="8">
    <source>
        <dbReference type="ARBA" id="ARBA00030180"/>
    </source>
</evidence>
<dbReference type="SUPFAM" id="SSF52058">
    <property type="entry name" value="L domain-like"/>
    <property type="match status" value="1"/>
</dbReference>
<keyword evidence="11" id="KW-1185">Reference proteome</keyword>
<comment type="subcellular location">
    <subcellularLocation>
        <location evidence="1">Cytoplasm</location>
    </subcellularLocation>
</comment>
<evidence type="ECO:0000256" key="5">
    <source>
        <dbReference type="ARBA" id="ARBA00022614"/>
    </source>
</evidence>
<dbReference type="InterPro" id="IPR000938">
    <property type="entry name" value="CAP-Gly_domain"/>
</dbReference>
<dbReference type="PANTHER" id="PTHR18849:SF0">
    <property type="entry name" value="CILIA- AND FLAGELLA-ASSOCIATED PROTEIN 410-RELATED"/>
    <property type="match status" value="1"/>
</dbReference>
<evidence type="ECO:0000256" key="4">
    <source>
        <dbReference type="ARBA" id="ARBA00022490"/>
    </source>
</evidence>
<keyword evidence="7" id="KW-0143">Chaperone</keyword>
<dbReference type="PROSITE" id="PS51450">
    <property type="entry name" value="LRR"/>
    <property type="match status" value="2"/>
</dbReference>
<keyword evidence="6" id="KW-0677">Repeat</keyword>
<dbReference type="InterPro" id="IPR036859">
    <property type="entry name" value="CAP-Gly_dom_sf"/>
</dbReference>
<reference evidence="10 11" key="1">
    <citation type="submission" date="2023-09" db="EMBL/GenBank/DDBJ databases">
        <title>Nesidiocoris tenuis whole genome shotgun sequence.</title>
        <authorList>
            <person name="Shibata T."/>
            <person name="Shimoda M."/>
            <person name="Kobayashi T."/>
            <person name="Uehara T."/>
        </authorList>
    </citation>
    <scope>NUCLEOTIDE SEQUENCE [LARGE SCALE GENOMIC DNA]</scope>
    <source>
        <strain evidence="10 11">Japan</strain>
    </source>
</reference>
<dbReference type="InterPro" id="IPR044079">
    <property type="entry name" value="Ubl_TBCE"/>
</dbReference>
<name>A0ABN7A893_9HEMI</name>
<evidence type="ECO:0000259" key="9">
    <source>
        <dbReference type="PROSITE" id="PS50245"/>
    </source>
</evidence>
<dbReference type="Proteomes" id="UP001307889">
    <property type="component" value="Chromosome 1"/>
</dbReference>
<dbReference type="Pfam" id="PF01302">
    <property type="entry name" value="CAP_GLY"/>
    <property type="match status" value="1"/>
</dbReference>
<evidence type="ECO:0000256" key="1">
    <source>
        <dbReference type="ARBA" id="ARBA00004496"/>
    </source>
</evidence>
<comment type="similarity">
    <text evidence="2">Belongs to the TBCE family.</text>
</comment>
<dbReference type="SMART" id="SM01052">
    <property type="entry name" value="CAP_GLY"/>
    <property type="match status" value="1"/>
</dbReference>
<feature type="domain" description="CAP-Gly" evidence="9">
    <location>
        <begin position="33"/>
        <end position="77"/>
    </location>
</feature>
<accession>A0ABN7A893</accession>
<dbReference type="PANTHER" id="PTHR18849">
    <property type="entry name" value="LEUCINE RICH REPEAT PROTEIN"/>
    <property type="match status" value="1"/>
</dbReference>
<dbReference type="SUPFAM" id="SSF74924">
    <property type="entry name" value="Cap-Gly domain"/>
    <property type="match status" value="1"/>
</dbReference>
<evidence type="ECO:0000256" key="7">
    <source>
        <dbReference type="ARBA" id="ARBA00023186"/>
    </source>
</evidence>
<keyword evidence="5" id="KW-0433">Leucine-rich repeat</keyword>